<name>A0A2U3Q9S7_9BRAD</name>
<sequence>MSCRTGWLTRRSAWPRSARPKAKLEAKATAEEELQRRAEVKKKRIAEGGKRTARRPHRRKRSPG</sequence>
<feature type="compositionally biased region" description="Basic and acidic residues" evidence="1">
    <location>
        <begin position="22"/>
        <end position="38"/>
    </location>
</feature>
<dbReference type="KEGG" id="bvz:BRAD3257_7416"/>
<dbReference type="Proteomes" id="UP000246085">
    <property type="component" value="Chromosome BRAD3257"/>
</dbReference>
<protein>
    <submittedName>
        <fullName evidence="2">Uncharacterized protein</fullName>
    </submittedName>
</protein>
<evidence type="ECO:0000256" key="1">
    <source>
        <dbReference type="SAM" id="MobiDB-lite"/>
    </source>
</evidence>
<organism evidence="2 3">
    <name type="scientific">Bradyrhizobium vignae</name>
    <dbReference type="NCBI Taxonomy" id="1549949"/>
    <lineage>
        <taxon>Bacteria</taxon>
        <taxon>Pseudomonadati</taxon>
        <taxon>Pseudomonadota</taxon>
        <taxon>Alphaproteobacteria</taxon>
        <taxon>Hyphomicrobiales</taxon>
        <taxon>Nitrobacteraceae</taxon>
        <taxon>Bradyrhizobium</taxon>
    </lineage>
</organism>
<feature type="compositionally biased region" description="Basic residues" evidence="1">
    <location>
        <begin position="51"/>
        <end position="64"/>
    </location>
</feature>
<evidence type="ECO:0000313" key="2">
    <source>
        <dbReference type="EMBL" id="SPP98153.1"/>
    </source>
</evidence>
<dbReference type="EMBL" id="LS398110">
    <property type="protein sequence ID" value="SPP98153.1"/>
    <property type="molecule type" value="Genomic_DNA"/>
</dbReference>
<dbReference type="AlphaFoldDB" id="A0A2U3Q9S7"/>
<feature type="region of interest" description="Disordered" evidence="1">
    <location>
        <begin position="1"/>
        <end position="64"/>
    </location>
</feature>
<proteinExistence type="predicted"/>
<accession>A0A2U3Q9S7</accession>
<evidence type="ECO:0000313" key="3">
    <source>
        <dbReference type="Proteomes" id="UP000246085"/>
    </source>
</evidence>
<gene>
    <name evidence="2" type="ORF">BRAD3257_7416</name>
</gene>
<reference evidence="2 3" key="1">
    <citation type="submission" date="2018-03" db="EMBL/GenBank/DDBJ databases">
        <authorList>
            <person name="Gully D."/>
        </authorList>
    </citation>
    <scope>NUCLEOTIDE SEQUENCE [LARGE SCALE GENOMIC DNA]</scope>
    <source>
        <strain evidence="2">ORS3257</strain>
    </source>
</reference>